<dbReference type="Proteomes" id="UP000020735">
    <property type="component" value="Unassembled WGS sequence"/>
</dbReference>
<organism evidence="2 3">
    <name type="scientific">Acinetobacter baumannii 99063</name>
    <dbReference type="NCBI Taxonomy" id="1310630"/>
    <lineage>
        <taxon>Bacteria</taxon>
        <taxon>Pseudomonadati</taxon>
        <taxon>Pseudomonadota</taxon>
        <taxon>Gammaproteobacteria</taxon>
        <taxon>Moraxellales</taxon>
        <taxon>Moraxellaceae</taxon>
        <taxon>Acinetobacter</taxon>
        <taxon>Acinetobacter calcoaceticus/baumannii complex</taxon>
    </lineage>
</organism>
<evidence type="ECO:0000256" key="1">
    <source>
        <dbReference type="SAM" id="Phobius"/>
    </source>
</evidence>
<dbReference type="EMBL" id="JEXJ01000378">
    <property type="protein sequence ID" value="EXC35702.1"/>
    <property type="molecule type" value="Genomic_DNA"/>
</dbReference>
<evidence type="ECO:0000313" key="2">
    <source>
        <dbReference type="EMBL" id="EXC35702.1"/>
    </source>
</evidence>
<keyword evidence="1" id="KW-0812">Transmembrane</keyword>
<feature type="transmembrane region" description="Helical" evidence="1">
    <location>
        <begin position="20"/>
        <end position="42"/>
    </location>
</feature>
<gene>
    <name evidence="2" type="ORF">J529_4671</name>
</gene>
<sequence length="48" mass="5121">MATVSGGLYSFSGVIADALGYFHYLIAIVSIAVLCLIPIYLWKAAKTV</sequence>
<accession>A0A009R6K9</accession>
<keyword evidence="1" id="KW-1133">Transmembrane helix</keyword>
<evidence type="ECO:0000313" key="3">
    <source>
        <dbReference type="Proteomes" id="UP000020735"/>
    </source>
</evidence>
<dbReference type="AlphaFoldDB" id="A0A009R6K9"/>
<dbReference type="PATRIC" id="fig|1310630.3.peg.4248"/>
<protein>
    <submittedName>
        <fullName evidence="2">Putative transport domain protein</fullName>
    </submittedName>
</protein>
<reference evidence="2 3" key="1">
    <citation type="submission" date="2014-02" db="EMBL/GenBank/DDBJ databases">
        <title>Comparative genomics and transcriptomics to identify genetic mechanisms underlying the emergence of carbapenem resistant Acinetobacter baumannii (CRAb).</title>
        <authorList>
            <person name="Harris A.D."/>
            <person name="Johnson K.J."/>
            <person name="George J."/>
            <person name="Shefchek K."/>
            <person name="Daugherty S.C."/>
            <person name="Parankush S."/>
            <person name="Sadzewicz L."/>
            <person name="Tallon L."/>
            <person name="Sengamalay N."/>
            <person name="Hazen T.H."/>
            <person name="Rasko D.A."/>
        </authorList>
    </citation>
    <scope>NUCLEOTIDE SEQUENCE [LARGE SCALE GENOMIC DNA]</scope>
    <source>
        <strain evidence="2 3">99063</strain>
    </source>
</reference>
<keyword evidence="1" id="KW-0472">Membrane</keyword>
<comment type="caution">
    <text evidence="2">The sequence shown here is derived from an EMBL/GenBank/DDBJ whole genome shotgun (WGS) entry which is preliminary data.</text>
</comment>
<name>A0A009R6K9_ACIBA</name>
<proteinExistence type="predicted"/>